<dbReference type="PROSITE" id="PS51257">
    <property type="entry name" value="PROKAR_LIPOPROTEIN"/>
    <property type="match status" value="1"/>
</dbReference>
<accession>A0ABQ3JXP5</accession>
<keyword evidence="1" id="KW-0732">Signal</keyword>
<evidence type="ECO:0008006" key="4">
    <source>
        <dbReference type="Google" id="ProtNLM"/>
    </source>
</evidence>
<sequence>MYAARMTRVALACLLLLVACKAKDPAGTLPPGDNGAVVIRELRAGPSLPFRLTAGAMTFQAVAFGGIANAHQQACQAQFTLTPYVKEDEQPQAAPVPLVPNTSVEVATPGLYVIQLRTTQNYCWYAVTLDPKE</sequence>
<evidence type="ECO:0000313" key="3">
    <source>
        <dbReference type="Proteomes" id="UP000619376"/>
    </source>
</evidence>
<keyword evidence="3" id="KW-1185">Reference proteome</keyword>
<feature type="chain" id="PRO_5045983738" description="Lipoprotein" evidence="1">
    <location>
        <begin position="23"/>
        <end position="133"/>
    </location>
</feature>
<evidence type="ECO:0000313" key="2">
    <source>
        <dbReference type="EMBL" id="GHF54525.1"/>
    </source>
</evidence>
<feature type="signal peptide" evidence="1">
    <location>
        <begin position="1"/>
        <end position="22"/>
    </location>
</feature>
<comment type="caution">
    <text evidence="2">The sequence shown here is derived from an EMBL/GenBank/DDBJ whole genome shotgun (WGS) entry which is preliminary data.</text>
</comment>
<name>A0ABQ3JXP5_9DEIO</name>
<dbReference type="Proteomes" id="UP000619376">
    <property type="component" value="Unassembled WGS sequence"/>
</dbReference>
<evidence type="ECO:0000256" key="1">
    <source>
        <dbReference type="SAM" id="SignalP"/>
    </source>
</evidence>
<protein>
    <recommendedName>
        <fullName evidence="4">Lipoprotein</fullName>
    </recommendedName>
</protein>
<proteinExistence type="predicted"/>
<dbReference type="EMBL" id="BNAJ01000009">
    <property type="protein sequence ID" value="GHF54525.1"/>
    <property type="molecule type" value="Genomic_DNA"/>
</dbReference>
<organism evidence="2 3">
    <name type="scientific">Deinococcus metalli</name>
    <dbReference type="NCBI Taxonomy" id="1141878"/>
    <lineage>
        <taxon>Bacteria</taxon>
        <taxon>Thermotogati</taxon>
        <taxon>Deinococcota</taxon>
        <taxon>Deinococci</taxon>
        <taxon>Deinococcales</taxon>
        <taxon>Deinococcaceae</taxon>
        <taxon>Deinococcus</taxon>
    </lineage>
</organism>
<reference evidence="3" key="1">
    <citation type="journal article" date="2019" name="Int. J. Syst. Evol. Microbiol.">
        <title>The Global Catalogue of Microorganisms (GCM) 10K type strain sequencing project: providing services to taxonomists for standard genome sequencing and annotation.</title>
        <authorList>
            <consortium name="The Broad Institute Genomics Platform"/>
            <consortium name="The Broad Institute Genome Sequencing Center for Infectious Disease"/>
            <person name="Wu L."/>
            <person name="Ma J."/>
        </authorList>
    </citation>
    <scope>NUCLEOTIDE SEQUENCE [LARGE SCALE GENOMIC DNA]</scope>
    <source>
        <strain evidence="3">CGMCC 1.18437</strain>
    </source>
</reference>
<gene>
    <name evidence="2" type="ORF">GCM10017781_33550</name>
</gene>